<dbReference type="OrthoDB" id="236568at2"/>
<protein>
    <submittedName>
        <fullName evidence="10">Response regulator transcription factor</fullName>
    </submittedName>
</protein>
<name>A0A5D4XRU9_9GAMM</name>
<dbReference type="Pfam" id="PF04397">
    <property type="entry name" value="LytTR"/>
    <property type="match status" value="1"/>
</dbReference>
<feature type="domain" description="Response regulatory" evidence="8">
    <location>
        <begin position="35"/>
        <end position="148"/>
    </location>
</feature>
<dbReference type="InterPro" id="IPR011006">
    <property type="entry name" value="CheY-like_superfamily"/>
</dbReference>
<keyword evidence="4" id="KW-0238">DNA-binding</keyword>
<dbReference type="InterPro" id="IPR007492">
    <property type="entry name" value="LytTR_DNA-bd_dom"/>
</dbReference>
<dbReference type="SMART" id="SM00448">
    <property type="entry name" value="REC"/>
    <property type="match status" value="1"/>
</dbReference>
<dbReference type="GO" id="GO:0032993">
    <property type="term" value="C:protein-DNA complex"/>
    <property type="evidence" value="ECO:0007669"/>
    <property type="project" value="TreeGrafter"/>
</dbReference>
<dbReference type="SMART" id="SM00850">
    <property type="entry name" value="LytTR"/>
    <property type="match status" value="1"/>
</dbReference>
<dbReference type="AlphaFoldDB" id="A0A5D4XRU9"/>
<feature type="region of interest" description="Disordered" evidence="7">
    <location>
        <begin position="1"/>
        <end position="29"/>
    </location>
</feature>
<dbReference type="GO" id="GO:0005829">
    <property type="term" value="C:cytosol"/>
    <property type="evidence" value="ECO:0007669"/>
    <property type="project" value="TreeGrafter"/>
</dbReference>
<evidence type="ECO:0000256" key="6">
    <source>
        <dbReference type="PROSITE-ProRule" id="PRU00169"/>
    </source>
</evidence>
<evidence type="ECO:0000256" key="7">
    <source>
        <dbReference type="SAM" id="MobiDB-lite"/>
    </source>
</evidence>
<dbReference type="InterPro" id="IPR001789">
    <property type="entry name" value="Sig_transdc_resp-reg_receiver"/>
</dbReference>
<dbReference type="PROSITE" id="PS50930">
    <property type="entry name" value="HTH_LYTTR"/>
    <property type="match status" value="1"/>
</dbReference>
<keyword evidence="5" id="KW-0804">Transcription</keyword>
<dbReference type="SUPFAM" id="SSF52172">
    <property type="entry name" value="CheY-like"/>
    <property type="match status" value="1"/>
</dbReference>
<keyword evidence="1 6" id="KW-0597">Phosphoprotein</keyword>
<evidence type="ECO:0000259" key="8">
    <source>
        <dbReference type="PROSITE" id="PS50110"/>
    </source>
</evidence>
<dbReference type="GO" id="GO:0000976">
    <property type="term" value="F:transcription cis-regulatory region binding"/>
    <property type="evidence" value="ECO:0007669"/>
    <property type="project" value="TreeGrafter"/>
</dbReference>
<sequence length="281" mass="30793">MAAPGGQRPRRHHRAIADAQARGQHRSRGMSRALRAAIVDDEPLARLRLARILEEVDGVRIVGTYGHGHAALEGLPGAPADVVFLDIRMPEIDGFQLLARLPRAARPLVVFVSAYGERALEAFDVEAVDYLVKPLSPARVHDAVARVRARLEHLPSRASPAAGDAAGGMRYLQRLAVPDGARLRMVPVEEITMLVAQGNYVELVLAGRSLLLRETLGSLVERLDPARFVRIHRSRAVRIDLIEQVEPCGAGQYWMRLRDGSCLTSGRSFRKPLREALGIAG</sequence>
<proteinExistence type="predicted"/>
<reference evidence="10 11" key="1">
    <citation type="submission" date="2019-08" db="EMBL/GenBank/DDBJ databases">
        <title>Luteimonas viscosus sp. nov., isolated from soil of a sunflower field.</title>
        <authorList>
            <person name="Jianli Z."/>
            <person name="Ying Z."/>
        </authorList>
    </citation>
    <scope>NUCLEOTIDE SEQUENCE [LARGE SCALE GENOMIC DNA]</scope>
    <source>
        <strain evidence="10 11">XBU10</strain>
    </source>
</reference>
<dbReference type="GO" id="GO:0000156">
    <property type="term" value="F:phosphorelay response regulator activity"/>
    <property type="evidence" value="ECO:0007669"/>
    <property type="project" value="TreeGrafter"/>
</dbReference>
<gene>
    <name evidence="10" type="ORF">FZO89_14255</name>
</gene>
<keyword evidence="11" id="KW-1185">Reference proteome</keyword>
<evidence type="ECO:0000313" key="11">
    <source>
        <dbReference type="Proteomes" id="UP000324973"/>
    </source>
</evidence>
<feature type="domain" description="HTH LytTR-type" evidence="9">
    <location>
        <begin position="175"/>
        <end position="279"/>
    </location>
</feature>
<dbReference type="GO" id="GO:0006355">
    <property type="term" value="P:regulation of DNA-templated transcription"/>
    <property type="evidence" value="ECO:0007669"/>
    <property type="project" value="TreeGrafter"/>
</dbReference>
<dbReference type="Gene3D" id="2.40.50.1020">
    <property type="entry name" value="LytTr DNA-binding domain"/>
    <property type="match status" value="1"/>
</dbReference>
<organism evidence="10 11">
    <name type="scientific">Luteimonas viscosa</name>
    <dbReference type="NCBI Taxonomy" id="1132694"/>
    <lineage>
        <taxon>Bacteria</taxon>
        <taxon>Pseudomonadati</taxon>
        <taxon>Pseudomonadota</taxon>
        <taxon>Gammaproteobacteria</taxon>
        <taxon>Lysobacterales</taxon>
        <taxon>Lysobacteraceae</taxon>
        <taxon>Luteimonas</taxon>
    </lineage>
</organism>
<dbReference type="Gene3D" id="3.40.50.2300">
    <property type="match status" value="1"/>
</dbReference>
<evidence type="ECO:0000256" key="2">
    <source>
        <dbReference type="ARBA" id="ARBA00023012"/>
    </source>
</evidence>
<dbReference type="PROSITE" id="PS50110">
    <property type="entry name" value="RESPONSE_REGULATORY"/>
    <property type="match status" value="1"/>
</dbReference>
<evidence type="ECO:0000259" key="9">
    <source>
        <dbReference type="PROSITE" id="PS50930"/>
    </source>
</evidence>
<evidence type="ECO:0000256" key="5">
    <source>
        <dbReference type="ARBA" id="ARBA00023163"/>
    </source>
</evidence>
<dbReference type="InterPro" id="IPR039420">
    <property type="entry name" value="WalR-like"/>
</dbReference>
<dbReference type="Pfam" id="PF00072">
    <property type="entry name" value="Response_reg"/>
    <property type="match status" value="1"/>
</dbReference>
<evidence type="ECO:0000256" key="3">
    <source>
        <dbReference type="ARBA" id="ARBA00023015"/>
    </source>
</evidence>
<accession>A0A5D4XRU9</accession>
<comment type="caution">
    <text evidence="10">The sequence shown here is derived from an EMBL/GenBank/DDBJ whole genome shotgun (WGS) entry which is preliminary data.</text>
</comment>
<keyword evidence="2" id="KW-0902">Two-component regulatory system</keyword>
<keyword evidence="3" id="KW-0805">Transcription regulation</keyword>
<dbReference type="PANTHER" id="PTHR48111:SF1">
    <property type="entry name" value="TWO-COMPONENT RESPONSE REGULATOR ORR33"/>
    <property type="match status" value="1"/>
</dbReference>
<dbReference type="Proteomes" id="UP000324973">
    <property type="component" value="Unassembled WGS sequence"/>
</dbReference>
<dbReference type="PANTHER" id="PTHR48111">
    <property type="entry name" value="REGULATOR OF RPOS"/>
    <property type="match status" value="1"/>
</dbReference>
<evidence type="ECO:0000256" key="1">
    <source>
        <dbReference type="ARBA" id="ARBA00022553"/>
    </source>
</evidence>
<dbReference type="EMBL" id="VTFT01000001">
    <property type="protein sequence ID" value="TYT27326.1"/>
    <property type="molecule type" value="Genomic_DNA"/>
</dbReference>
<evidence type="ECO:0000256" key="4">
    <source>
        <dbReference type="ARBA" id="ARBA00023125"/>
    </source>
</evidence>
<feature type="modified residue" description="4-aspartylphosphate" evidence="6">
    <location>
        <position position="86"/>
    </location>
</feature>
<evidence type="ECO:0000313" key="10">
    <source>
        <dbReference type="EMBL" id="TYT27326.1"/>
    </source>
</evidence>